<feature type="binding site" evidence="7">
    <location>
        <position position="106"/>
    </location>
    <ligand>
        <name>Zn(2+)</name>
        <dbReference type="ChEBI" id="CHEBI:29105"/>
    </ligand>
</feature>
<dbReference type="InterPro" id="IPR002481">
    <property type="entry name" value="FUR"/>
</dbReference>
<keyword evidence="6" id="KW-0804">Transcription</keyword>
<dbReference type="Pfam" id="PF01475">
    <property type="entry name" value="FUR"/>
    <property type="match status" value="1"/>
</dbReference>
<evidence type="ECO:0000256" key="1">
    <source>
        <dbReference type="ARBA" id="ARBA00007957"/>
    </source>
</evidence>
<dbReference type="InterPro" id="IPR043135">
    <property type="entry name" value="Fur_C"/>
</dbReference>
<evidence type="ECO:0000313" key="8">
    <source>
        <dbReference type="EMBL" id="RRG17786.1"/>
    </source>
</evidence>
<feature type="binding site" evidence="7">
    <location>
        <position position="146"/>
    </location>
    <ligand>
        <name>Zn(2+)</name>
        <dbReference type="ChEBI" id="CHEBI:29105"/>
    </ligand>
</feature>
<dbReference type="InterPro" id="IPR036390">
    <property type="entry name" value="WH_DNA-bd_sf"/>
</dbReference>
<keyword evidence="4" id="KW-0805">Transcription regulation</keyword>
<evidence type="ECO:0000256" key="3">
    <source>
        <dbReference type="ARBA" id="ARBA00022833"/>
    </source>
</evidence>
<proteinExistence type="inferred from homology"/>
<dbReference type="GO" id="GO:0045892">
    <property type="term" value="P:negative regulation of DNA-templated transcription"/>
    <property type="evidence" value="ECO:0007669"/>
    <property type="project" value="TreeGrafter"/>
</dbReference>
<sequence>MKEGVAILSDEFEHALAAVRDAGYKLTPQRKEILEYLMTHETHPTAEMIYQDLKSQDKSISLATVYNTLELLLKTQLVLAIDSDMDGKRHYDYFGHPHYHAICTNCGRIVDGRNFDLSQLPNIAANETGFLIKGYEVTVEGLCPICQEQLGINK</sequence>
<dbReference type="GO" id="GO:0000976">
    <property type="term" value="F:transcription cis-regulatory region binding"/>
    <property type="evidence" value="ECO:0007669"/>
    <property type="project" value="TreeGrafter"/>
</dbReference>
<dbReference type="GO" id="GO:0008270">
    <property type="term" value="F:zinc ion binding"/>
    <property type="evidence" value="ECO:0007669"/>
    <property type="project" value="TreeGrafter"/>
</dbReference>
<dbReference type="GO" id="GO:0003700">
    <property type="term" value="F:DNA-binding transcription factor activity"/>
    <property type="evidence" value="ECO:0007669"/>
    <property type="project" value="InterPro"/>
</dbReference>
<name>A0A3P2RDE3_WEIVI</name>
<evidence type="ECO:0000256" key="2">
    <source>
        <dbReference type="ARBA" id="ARBA00022491"/>
    </source>
</evidence>
<feature type="binding site" evidence="7">
    <location>
        <position position="143"/>
    </location>
    <ligand>
        <name>Zn(2+)</name>
        <dbReference type="ChEBI" id="CHEBI:29105"/>
    </ligand>
</feature>
<comment type="cofactor">
    <cofactor evidence="7">
        <name>Zn(2+)</name>
        <dbReference type="ChEBI" id="CHEBI:29105"/>
    </cofactor>
    <text evidence="7">Binds 1 zinc ion per subunit.</text>
</comment>
<dbReference type="OrthoDB" id="8659436at2"/>
<dbReference type="CDD" id="cd07153">
    <property type="entry name" value="Fur_like"/>
    <property type="match status" value="1"/>
</dbReference>
<dbReference type="PANTHER" id="PTHR33202">
    <property type="entry name" value="ZINC UPTAKE REGULATION PROTEIN"/>
    <property type="match status" value="1"/>
</dbReference>
<protein>
    <submittedName>
        <fullName evidence="8">Transcriptional repressor</fullName>
    </submittedName>
</protein>
<evidence type="ECO:0000256" key="4">
    <source>
        <dbReference type="ARBA" id="ARBA00023015"/>
    </source>
</evidence>
<evidence type="ECO:0000256" key="7">
    <source>
        <dbReference type="PIRSR" id="PIRSR602481-1"/>
    </source>
</evidence>
<keyword evidence="7" id="KW-0479">Metal-binding</keyword>
<evidence type="ECO:0000256" key="5">
    <source>
        <dbReference type="ARBA" id="ARBA00023125"/>
    </source>
</evidence>
<gene>
    <name evidence="8" type="ORF">D3P96_06410</name>
</gene>
<dbReference type="Gene3D" id="1.10.10.10">
    <property type="entry name" value="Winged helix-like DNA-binding domain superfamily/Winged helix DNA-binding domain"/>
    <property type="match status" value="1"/>
</dbReference>
<feature type="binding site" evidence="7">
    <location>
        <position position="103"/>
    </location>
    <ligand>
        <name>Zn(2+)</name>
        <dbReference type="ChEBI" id="CHEBI:29105"/>
    </ligand>
</feature>
<dbReference type="Gene3D" id="3.30.1490.190">
    <property type="match status" value="1"/>
</dbReference>
<accession>A0A3P2RDE3</accession>
<keyword evidence="2" id="KW-0678">Repressor</keyword>
<comment type="caution">
    <text evidence="8">The sequence shown here is derived from an EMBL/GenBank/DDBJ whole genome shotgun (WGS) entry which is preliminary data.</text>
</comment>
<evidence type="ECO:0000256" key="6">
    <source>
        <dbReference type="ARBA" id="ARBA00023163"/>
    </source>
</evidence>
<keyword evidence="3 7" id="KW-0862">Zinc</keyword>
<organism evidence="8 9">
    <name type="scientific">Weissella viridescens</name>
    <name type="common">Lactobacillus viridescens</name>
    <dbReference type="NCBI Taxonomy" id="1629"/>
    <lineage>
        <taxon>Bacteria</taxon>
        <taxon>Bacillati</taxon>
        <taxon>Bacillota</taxon>
        <taxon>Bacilli</taxon>
        <taxon>Lactobacillales</taxon>
        <taxon>Lactobacillaceae</taxon>
        <taxon>Weissella</taxon>
    </lineage>
</organism>
<dbReference type="GO" id="GO:1900376">
    <property type="term" value="P:regulation of secondary metabolite biosynthetic process"/>
    <property type="evidence" value="ECO:0007669"/>
    <property type="project" value="TreeGrafter"/>
</dbReference>
<comment type="similarity">
    <text evidence="1">Belongs to the Fur family.</text>
</comment>
<dbReference type="SUPFAM" id="SSF46785">
    <property type="entry name" value="Winged helix' DNA-binding domain"/>
    <property type="match status" value="1"/>
</dbReference>
<reference evidence="8 9" key="1">
    <citation type="submission" date="2018-10" db="EMBL/GenBank/DDBJ databases">
        <title>Draft genome sequence of Weissella viridescens UCO-SMC3.</title>
        <authorList>
            <person name="Garcia-Cancino A."/>
            <person name="Espinoza-Monje M."/>
            <person name="Albarracin L."/>
            <person name="Garcia-Castillo V."/>
            <person name="Campos-Martin J."/>
            <person name="Nakano Y."/>
            <person name="Guitierrez-Zamorano C."/>
            <person name="Ikeda-Ohtsubo W."/>
            <person name="Morita H."/>
            <person name="Kitazawa H."/>
            <person name="Villena J."/>
        </authorList>
    </citation>
    <scope>NUCLEOTIDE SEQUENCE [LARGE SCALE GENOMIC DNA]</scope>
    <source>
        <strain evidence="8 9">UCO-SMC3</strain>
    </source>
</reference>
<dbReference type="EMBL" id="RHGY01000006">
    <property type="protein sequence ID" value="RRG17786.1"/>
    <property type="molecule type" value="Genomic_DNA"/>
</dbReference>
<evidence type="ECO:0000313" key="9">
    <source>
        <dbReference type="Proteomes" id="UP000275836"/>
    </source>
</evidence>
<keyword evidence="5" id="KW-0238">DNA-binding</keyword>
<dbReference type="PANTHER" id="PTHR33202:SF7">
    <property type="entry name" value="FERRIC UPTAKE REGULATION PROTEIN"/>
    <property type="match status" value="1"/>
</dbReference>
<dbReference type="Proteomes" id="UP000275836">
    <property type="component" value="Unassembled WGS sequence"/>
</dbReference>
<dbReference type="InterPro" id="IPR036388">
    <property type="entry name" value="WH-like_DNA-bd_sf"/>
</dbReference>
<dbReference type="AlphaFoldDB" id="A0A3P2RDE3"/>